<dbReference type="Pfam" id="PF04542">
    <property type="entry name" value="Sigma70_r2"/>
    <property type="match status" value="1"/>
</dbReference>
<dbReference type="GO" id="GO:0003677">
    <property type="term" value="F:DNA binding"/>
    <property type="evidence" value="ECO:0007669"/>
    <property type="project" value="UniProtKB-KW"/>
</dbReference>
<dbReference type="PANTHER" id="PTHR30385">
    <property type="entry name" value="SIGMA FACTOR F FLAGELLAR"/>
    <property type="match status" value="1"/>
</dbReference>
<dbReference type="InterPro" id="IPR007630">
    <property type="entry name" value="RNA_pol_sigma70_r4"/>
</dbReference>
<feature type="domain" description="RNA polymerase sigma-70 region 3" evidence="5">
    <location>
        <begin position="89"/>
        <end position="138"/>
    </location>
</feature>
<dbReference type="AlphaFoldDB" id="A0A934IAW2"/>
<dbReference type="GO" id="GO:0016987">
    <property type="term" value="F:sigma factor activity"/>
    <property type="evidence" value="ECO:0007669"/>
    <property type="project" value="UniProtKB-KW"/>
</dbReference>
<evidence type="ECO:0000259" key="5">
    <source>
        <dbReference type="Pfam" id="PF04539"/>
    </source>
</evidence>
<dbReference type="PANTHER" id="PTHR30385:SF7">
    <property type="entry name" value="RNA POLYMERASE SIGMA FACTOR FLIA"/>
    <property type="match status" value="1"/>
</dbReference>
<name>A0A934IAW2_9MICO</name>
<dbReference type="InterPro" id="IPR013324">
    <property type="entry name" value="RNA_pol_sigma_r3/r4-like"/>
</dbReference>
<feature type="domain" description="RNA polymerase sigma-70 region 4" evidence="7">
    <location>
        <begin position="172"/>
        <end position="219"/>
    </location>
</feature>
<dbReference type="PIRSF" id="PIRSF000770">
    <property type="entry name" value="RNA_pol_sigma-SigE/K"/>
    <property type="match status" value="1"/>
</dbReference>
<dbReference type="InterPro" id="IPR013325">
    <property type="entry name" value="RNA_pol_sigma_r2"/>
</dbReference>
<evidence type="ECO:0000256" key="1">
    <source>
        <dbReference type="ARBA" id="ARBA00023015"/>
    </source>
</evidence>
<evidence type="ECO:0000259" key="7">
    <source>
        <dbReference type="Pfam" id="PF04545"/>
    </source>
</evidence>
<sequence>MDTDQAQLVTDNLPLIGYHVSEMLMRVPSHVSRDDLASAGALALVQAARAYDATTGVPFNRYAAIRIKGAMVDELRSMDWVSRGARQRARQVTTVADDLTSELGRTPTREEVAAALGVDASQVEAARGHAATRVLSLEGYDGALADVLPAREIGPEESLLVDERLRYLHAAVETLPERLRTVVEQVFFEDRSVTDIAKDMGVTQSRVSQLRAEAMILLRDGLNTHLDPAQVPAAAAPEGVAQRRREKYFTSIAERAARNVHSVAIAGASLAGAASVPVVHPEAGQSPGLVAVG</sequence>
<keyword evidence="1" id="KW-0805">Transcription regulation</keyword>
<dbReference type="PRINTS" id="PR00046">
    <property type="entry name" value="SIGMA70FCT"/>
</dbReference>
<accession>A0A934IAW2</accession>
<dbReference type="InterPro" id="IPR014284">
    <property type="entry name" value="RNA_pol_sigma-70_dom"/>
</dbReference>
<dbReference type="SUPFAM" id="SSF88946">
    <property type="entry name" value="Sigma2 domain of RNA polymerase sigma factors"/>
    <property type="match status" value="1"/>
</dbReference>
<dbReference type="Pfam" id="PF04545">
    <property type="entry name" value="Sigma70_r4"/>
    <property type="match status" value="1"/>
</dbReference>
<dbReference type="Proteomes" id="UP000602087">
    <property type="component" value="Unassembled WGS sequence"/>
</dbReference>
<dbReference type="InterPro" id="IPR007627">
    <property type="entry name" value="RNA_pol_sigma70_r2"/>
</dbReference>
<comment type="caution">
    <text evidence="8">The sequence shown here is derived from an EMBL/GenBank/DDBJ whole genome shotgun (WGS) entry which is preliminary data.</text>
</comment>
<dbReference type="GO" id="GO:0006352">
    <property type="term" value="P:DNA-templated transcription initiation"/>
    <property type="evidence" value="ECO:0007669"/>
    <property type="project" value="InterPro"/>
</dbReference>
<keyword evidence="3" id="KW-0238">DNA-binding</keyword>
<keyword evidence="4" id="KW-0804">Transcription</keyword>
<evidence type="ECO:0000256" key="4">
    <source>
        <dbReference type="ARBA" id="ARBA00023163"/>
    </source>
</evidence>
<feature type="domain" description="RNA polymerase sigma-70 region 2" evidence="6">
    <location>
        <begin position="8"/>
        <end position="80"/>
    </location>
</feature>
<evidence type="ECO:0000259" key="6">
    <source>
        <dbReference type="Pfam" id="PF04542"/>
    </source>
</evidence>
<evidence type="ECO:0000313" key="9">
    <source>
        <dbReference type="Proteomes" id="UP000602087"/>
    </source>
</evidence>
<dbReference type="Gene3D" id="1.20.140.160">
    <property type="match status" value="1"/>
</dbReference>
<keyword evidence="9" id="KW-1185">Reference proteome</keyword>
<evidence type="ECO:0000313" key="8">
    <source>
        <dbReference type="EMBL" id="MBI9114563.1"/>
    </source>
</evidence>
<dbReference type="EMBL" id="JAEINH010000004">
    <property type="protein sequence ID" value="MBI9114563.1"/>
    <property type="molecule type" value="Genomic_DNA"/>
</dbReference>
<proteinExistence type="predicted"/>
<keyword evidence="2" id="KW-0731">Sigma factor</keyword>
<dbReference type="Pfam" id="PF04539">
    <property type="entry name" value="Sigma70_r3"/>
    <property type="match status" value="1"/>
</dbReference>
<dbReference type="InterPro" id="IPR000943">
    <property type="entry name" value="RNA_pol_sigma70"/>
</dbReference>
<dbReference type="InterPro" id="IPR007624">
    <property type="entry name" value="RNA_pol_sigma70_r3"/>
</dbReference>
<dbReference type="SUPFAM" id="SSF88659">
    <property type="entry name" value="Sigma3 and sigma4 domains of RNA polymerase sigma factors"/>
    <property type="match status" value="2"/>
</dbReference>
<evidence type="ECO:0000256" key="2">
    <source>
        <dbReference type="ARBA" id="ARBA00023082"/>
    </source>
</evidence>
<evidence type="ECO:0000256" key="3">
    <source>
        <dbReference type="ARBA" id="ARBA00023125"/>
    </source>
</evidence>
<gene>
    <name evidence="8" type="ORF">JAV76_06000</name>
</gene>
<dbReference type="CDD" id="cd06171">
    <property type="entry name" value="Sigma70_r4"/>
    <property type="match status" value="1"/>
</dbReference>
<protein>
    <submittedName>
        <fullName evidence="8">Sigma-70 family RNA polymerase sigma factor</fullName>
    </submittedName>
</protein>
<dbReference type="Gene3D" id="1.10.1740.10">
    <property type="match status" value="1"/>
</dbReference>
<dbReference type="NCBIfam" id="TIGR02937">
    <property type="entry name" value="sigma70-ECF"/>
    <property type="match status" value="1"/>
</dbReference>
<organism evidence="8 9">
    <name type="scientific">Sanguibacter suaedae</name>
    <dbReference type="NCBI Taxonomy" id="2795737"/>
    <lineage>
        <taxon>Bacteria</taxon>
        <taxon>Bacillati</taxon>
        <taxon>Actinomycetota</taxon>
        <taxon>Actinomycetes</taxon>
        <taxon>Micrococcales</taxon>
        <taxon>Sanguibacteraceae</taxon>
        <taxon>Sanguibacter</taxon>
    </lineage>
</organism>
<reference evidence="8" key="1">
    <citation type="submission" date="2020-12" db="EMBL/GenBank/DDBJ databases">
        <title>Sanguibacter suaedae sp. nov., isolated from Suaeda aralocaspica.</title>
        <authorList>
            <person name="Ma Q."/>
        </authorList>
    </citation>
    <scope>NUCLEOTIDE SEQUENCE</scope>
    <source>
        <strain evidence="8">YZGR15</strain>
    </source>
</reference>